<sequence>MYKGTNNLQAVGNATVTVATIYYITSAYQMLRGAELVGIEEERISDGNGILDEKRSQWETRSPKANWSA</sequence>
<organism evidence="1 2">
    <name type="scientific">Goodea atripinnis</name>
    <dbReference type="NCBI Taxonomy" id="208336"/>
    <lineage>
        <taxon>Eukaryota</taxon>
        <taxon>Metazoa</taxon>
        <taxon>Chordata</taxon>
        <taxon>Craniata</taxon>
        <taxon>Vertebrata</taxon>
        <taxon>Euteleostomi</taxon>
        <taxon>Actinopterygii</taxon>
        <taxon>Neopterygii</taxon>
        <taxon>Teleostei</taxon>
        <taxon>Neoteleostei</taxon>
        <taxon>Acanthomorphata</taxon>
        <taxon>Ovalentaria</taxon>
        <taxon>Atherinomorphae</taxon>
        <taxon>Cyprinodontiformes</taxon>
        <taxon>Goodeidae</taxon>
        <taxon>Goodea</taxon>
    </lineage>
</organism>
<name>A0ABV0NZL7_9TELE</name>
<accession>A0ABV0NZL7</accession>
<gene>
    <name evidence="1" type="ORF">GOODEAATRI_032359</name>
</gene>
<reference evidence="1 2" key="1">
    <citation type="submission" date="2021-06" db="EMBL/GenBank/DDBJ databases">
        <authorList>
            <person name="Palmer J.M."/>
        </authorList>
    </citation>
    <scope>NUCLEOTIDE SEQUENCE [LARGE SCALE GENOMIC DNA]</scope>
    <source>
        <strain evidence="1 2">GA_2019</strain>
        <tissue evidence="1">Muscle</tissue>
    </source>
</reference>
<evidence type="ECO:0000313" key="1">
    <source>
        <dbReference type="EMBL" id="MEQ2176842.1"/>
    </source>
</evidence>
<dbReference type="EMBL" id="JAHRIO010055960">
    <property type="protein sequence ID" value="MEQ2176842.1"/>
    <property type="molecule type" value="Genomic_DNA"/>
</dbReference>
<evidence type="ECO:0000313" key="2">
    <source>
        <dbReference type="Proteomes" id="UP001476798"/>
    </source>
</evidence>
<comment type="caution">
    <text evidence="1">The sequence shown here is derived from an EMBL/GenBank/DDBJ whole genome shotgun (WGS) entry which is preliminary data.</text>
</comment>
<proteinExistence type="predicted"/>
<keyword evidence="2" id="KW-1185">Reference proteome</keyword>
<protein>
    <submittedName>
        <fullName evidence="1">Uncharacterized protein</fullName>
    </submittedName>
</protein>
<dbReference type="Proteomes" id="UP001476798">
    <property type="component" value="Unassembled WGS sequence"/>
</dbReference>